<protein>
    <submittedName>
        <fullName evidence="1">Uncharacterized protein</fullName>
    </submittedName>
</protein>
<organism evidence="1">
    <name type="scientific">marine sediment metagenome</name>
    <dbReference type="NCBI Taxonomy" id="412755"/>
    <lineage>
        <taxon>unclassified sequences</taxon>
        <taxon>metagenomes</taxon>
        <taxon>ecological metagenomes</taxon>
    </lineage>
</organism>
<evidence type="ECO:0000313" key="1">
    <source>
        <dbReference type="EMBL" id="KKM82599.1"/>
    </source>
</evidence>
<sequence length="70" mass="8547">MEERINQLKIDYNLSFLPLLKDVGLLKGFYEEKHRIWRKSKIKYLKSNIIKESKLLKKLQKEEAKEKKKK</sequence>
<gene>
    <name evidence="1" type="ORF">LCGC14_1317900</name>
</gene>
<comment type="caution">
    <text evidence="1">The sequence shown here is derived from an EMBL/GenBank/DDBJ whole genome shotgun (WGS) entry which is preliminary data.</text>
</comment>
<reference evidence="1" key="1">
    <citation type="journal article" date="2015" name="Nature">
        <title>Complex archaea that bridge the gap between prokaryotes and eukaryotes.</title>
        <authorList>
            <person name="Spang A."/>
            <person name="Saw J.H."/>
            <person name="Jorgensen S.L."/>
            <person name="Zaremba-Niedzwiedzka K."/>
            <person name="Martijn J."/>
            <person name="Lind A.E."/>
            <person name="van Eijk R."/>
            <person name="Schleper C."/>
            <person name="Guy L."/>
            <person name="Ettema T.J."/>
        </authorList>
    </citation>
    <scope>NUCLEOTIDE SEQUENCE</scope>
</reference>
<name>A0A0F9KKE4_9ZZZZ</name>
<proteinExistence type="predicted"/>
<dbReference type="AlphaFoldDB" id="A0A0F9KKE4"/>
<accession>A0A0F9KKE4</accession>
<dbReference type="EMBL" id="LAZR01007838">
    <property type="protein sequence ID" value="KKM82599.1"/>
    <property type="molecule type" value="Genomic_DNA"/>
</dbReference>